<dbReference type="CDD" id="cd09105">
    <property type="entry name" value="PLDc_vPLD1_2_like_2"/>
    <property type="match status" value="1"/>
</dbReference>
<dbReference type="PANTHER" id="PTHR18896">
    <property type="entry name" value="PHOSPHOLIPASE D"/>
    <property type="match status" value="1"/>
</dbReference>
<evidence type="ECO:0000256" key="1">
    <source>
        <dbReference type="ARBA" id="ARBA00000798"/>
    </source>
</evidence>
<dbReference type="EC" id="3.1.4.4" evidence="2"/>
<feature type="chain" id="PRO_5043427089" description="phospholipase D" evidence="7">
    <location>
        <begin position="20"/>
        <end position="557"/>
    </location>
</feature>
<evidence type="ECO:0000256" key="5">
    <source>
        <dbReference type="ARBA" id="ARBA00022963"/>
    </source>
</evidence>
<evidence type="ECO:0000256" key="6">
    <source>
        <dbReference type="ARBA" id="ARBA00023098"/>
    </source>
</evidence>
<protein>
    <recommendedName>
        <fullName evidence="2">phospholipase D</fullName>
        <ecNumber evidence="2">3.1.4.4</ecNumber>
    </recommendedName>
</protein>
<dbReference type="InterPro" id="IPR015679">
    <property type="entry name" value="PLipase_D_fam"/>
</dbReference>
<name>A0AAV1U1K9_9STRA</name>
<keyword evidence="7" id="KW-0732">Signal</keyword>
<evidence type="ECO:0000256" key="3">
    <source>
        <dbReference type="ARBA" id="ARBA00022737"/>
    </source>
</evidence>
<gene>
    <name evidence="9" type="ORF">PM001_LOCUS12329</name>
</gene>
<comment type="caution">
    <text evidence="9">The sequence shown here is derived from an EMBL/GenBank/DDBJ whole genome shotgun (WGS) entry which is preliminary data.</text>
</comment>
<evidence type="ECO:0000256" key="2">
    <source>
        <dbReference type="ARBA" id="ARBA00012027"/>
    </source>
</evidence>
<reference evidence="9" key="1">
    <citation type="submission" date="2024-01" db="EMBL/GenBank/DDBJ databases">
        <authorList>
            <person name="Webb A."/>
        </authorList>
    </citation>
    <scope>NUCLEOTIDE SEQUENCE</scope>
    <source>
        <strain evidence="9">Pm1</strain>
    </source>
</reference>
<dbReference type="GO" id="GO:0004630">
    <property type="term" value="F:phospholipase D activity"/>
    <property type="evidence" value="ECO:0007669"/>
    <property type="project" value="UniProtKB-EC"/>
</dbReference>
<dbReference type="Proteomes" id="UP001162060">
    <property type="component" value="Unassembled WGS sequence"/>
</dbReference>
<accession>A0AAV1U1K9</accession>
<dbReference type="GO" id="GO:0009395">
    <property type="term" value="P:phospholipid catabolic process"/>
    <property type="evidence" value="ECO:0007669"/>
    <property type="project" value="TreeGrafter"/>
</dbReference>
<dbReference type="GO" id="GO:0005886">
    <property type="term" value="C:plasma membrane"/>
    <property type="evidence" value="ECO:0007669"/>
    <property type="project" value="TreeGrafter"/>
</dbReference>
<dbReference type="InterPro" id="IPR025202">
    <property type="entry name" value="PLD-like_dom"/>
</dbReference>
<dbReference type="Gene3D" id="3.30.870.10">
    <property type="entry name" value="Endonuclease Chain A"/>
    <property type="match status" value="2"/>
</dbReference>
<evidence type="ECO:0000259" key="8">
    <source>
        <dbReference type="PROSITE" id="PS50035"/>
    </source>
</evidence>
<evidence type="ECO:0000313" key="10">
    <source>
        <dbReference type="Proteomes" id="UP001162060"/>
    </source>
</evidence>
<dbReference type="SUPFAM" id="SSF56024">
    <property type="entry name" value="Phospholipase D/nuclease"/>
    <property type="match status" value="2"/>
</dbReference>
<keyword evidence="6" id="KW-0443">Lipid metabolism</keyword>
<feature type="domain" description="PLD phosphodiesterase" evidence="8">
    <location>
        <begin position="430"/>
        <end position="457"/>
    </location>
</feature>
<proteinExistence type="predicted"/>
<dbReference type="InterPro" id="IPR001736">
    <property type="entry name" value="PLipase_D/transphosphatidylase"/>
</dbReference>
<organism evidence="9 10">
    <name type="scientific">Peronospora matthiolae</name>
    <dbReference type="NCBI Taxonomy" id="2874970"/>
    <lineage>
        <taxon>Eukaryota</taxon>
        <taxon>Sar</taxon>
        <taxon>Stramenopiles</taxon>
        <taxon>Oomycota</taxon>
        <taxon>Peronosporomycetes</taxon>
        <taxon>Peronosporales</taxon>
        <taxon>Peronosporaceae</taxon>
        <taxon>Peronospora</taxon>
    </lineage>
</organism>
<evidence type="ECO:0000313" key="9">
    <source>
        <dbReference type="EMBL" id="CAK7927179.1"/>
    </source>
</evidence>
<dbReference type="PROSITE" id="PS50035">
    <property type="entry name" value="PLD"/>
    <property type="match status" value="1"/>
</dbReference>
<keyword evidence="3" id="KW-0677">Repeat</keyword>
<dbReference type="AlphaFoldDB" id="A0AAV1U1K9"/>
<evidence type="ECO:0000256" key="7">
    <source>
        <dbReference type="SAM" id="SignalP"/>
    </source>
</evidence>
<keyword evidence="5" id="KW-0442">Lipid degradation</keyword>
<dbReference type="PANTHER" id="PTHR18896:SF76">
    <property type="entry name" value="PHOSPHOLIPASE"/>
    <property type="match status" value="1"/>
</dbReference>
<dbReference type="Pfam" id="PF13091">
    <property type="entry name" value="PLDc_2"/>
    <property type="match status" value="1"/>
</dbReference>
<feature type="signal peptide" evidence="7">
    <location>
        <begin position="1"/>
        <end position="19"/>
    </location>
</feature>
<keyword evidence="4" id="KW-0378">Hydrolase</keyword>
<sequence length="557" mass="61810">MRLITSSLVFVLAPTPASAWSFWSLNGMDGTKDASPADRFDGADVEPRPPLLDANSWFLTKEEITVSRGGIPRDDLSVYTTGNKISSYTVTNEFFNAVYDDLTATKAGDRVMIAAWVLTQVPLKPDVDPNGVTSGIKEVLADVVGRGGNVNILNWATIAPGYSDENIKVRDAINSIPPSPINGAKAVFIFDDRYPNPLTSHHQKNLVIAANRSTDSNEQPVAYVGGMEFAYDRWDTLFHNSSDAREAAGISRMGDGWIDGHIRVHGPAAKDVASSFVTRWNSDYLPCQGIDDTFRGFGNPKYEHILPLDYASSNITGSLGNQSVQITRTYSCLYDHYEFAPKGEISLLWARIKAIKNAKNFIYIEDQYFILVPELLDAIMQVMPTIQRLVVITGPQNDFAGYANFLYENVEPIRSKYPNKIKIYTPKADLEIILHSKLLIIDDVFLSIGSANWNRRSMTSDSELNAEVVDGDLVMAPEGFNVGKLPRNFRIRKFQEMTGLSYDKLNAMTFVGASKQLALAVADGTSILVDNKIEHKVYFFTIIDAIWKGVDPQDTCK</sequence>
<dbReference type="EMBL" id="CAKLBY020000109">
    <property type="protein sequence ID" value="CAK7927179.1"/>
    <property type="molecule type" value="Genomic_DNA"/>
</dbReference>
<comment type="catalytic activity">
    <reaction evidence="1">
        <text>a 1,2-diacyl-sn-glycero-3-phosphocholine + H2O = a 1,2-diacyl-sn-glycero-3-phosphate + choline + H(+)</text>
        <dbReference type="Rhea" id="RHEA:14445"/>
        <dbReference type="ChEBI" id="CHEBI:15354"/>
        <dbReference type="ChEBI" id="CHEBI:15377"/>
        <dbReference type="ChEBI" id="CHEBI:15378"/>
        <dbReference type="ChEBI" id="CHEBI:57643"/>
        <dbReference type="ChEBI" id="CHEBI:58608"/>
        <dbReference type="EC" id="3.1.4.4"/>
    </reaction>
</comment>
<evidence type="ECO:0000256" key="4">
    <source>
        <dbReference type="ARBA" id="ARBA00022801"/>
    </source>
</evidence>
<dbReference type="SMART" id="SM00155">
    <property type="entry name" value="PLDc"/>
    <property type="match status" value="1"/>
</dbReference>